<feature type="region of interest" description="Disordered" evidence="1">
    <location>
        <begin position="9"/>
        <end position="31"/>
    </location>
</feature>
<feature type="region of interest" description="Disordered" evidence="1">
    <location>
        <begin position="64"/>
        <end position="95"/>
    </location>
</feature>
<evidence type="ECO:0000313" key="3">
    <source>
        <dbReference type="Proteomes" id="UP001458880"/>
    </source>
</evidence>
<evidence type="ECO:0000313" key="2">
    <source>
        <dbReference type="EMBL" id="KAK9710907.1"/>
    </source>
</evidence>
<protein>
    <submittedName>
        <fullName evidence="2">Uncharacterized protein</fullName>
    </submittedName>
</protein>
<sequence length="157" mass="17312">MNWKILMLTSLGRREDGKGRGRRGGGIDNELEDFDAGFSRAAGRPGRGKGKGGRLTRTCRRELSLLRRRESSNSKNTDRHTATTETTSTEKKGGEFVRVRRGSVMARRLPPNTNAVSSSLVMLKAFSETAKSGLSVDDVPVRVSAEKIYVVRERCAL</sequence>
<name>A0AAW1K100_POPJA</name>
<dbReference type="Proteomes" id="UP001458880">
    <property type="component" value="Unassembled WGS sequence"/>
</dbReference>
<keyword evidence="3" id="KW-1185">Reference proteome</keyword>
<gene>
    <name evidence="2" type="ORF">QE152_g25764</name>
</gene>
<dbReference type="EMBL" id="JASPKY010000287">
    <property type="protein sequence ID" value="KAK9710907.1"/>
    <property type="molecule type" value="Genomic_DNA"/>
</dbReference>
<reference evidence="2 3" key="1">
    <citation type="journal article" date="2024" name="BMC Genomics">
        <title>De novo assembly and annotation of Popillia japonica's genome with initial clues to its potential as an invasive pest.</title>
        <authorList>
            <person name="Cucini C."/>
            <person name="Boschi S."/>
            <person name="Funari R."/>
            <person name="Cardaioli E."/>
            <person name="Iannotti N."/>
            <person name="Marturano G."/>
            <person name="Paoli F."/>
            <person name="Bruttini M."/>
            <person name="Carapelli A."/>
            <person name="Frati F."/>
            <person name="Nardi F."/>
        </authorList>
    </citation>
    <scope>NUCLEOTIDE SEQUENCE [LARGE SCALE GENOMIC DNA]</scope>
    <source>
        <strain evidence="2">DMR45628</strain>
    </source>
</reference>
<comment type="caution">
    <text evidence="2">The sequence shown here is derived from an EMBL/GenBank/DDBJ whole genome shotgun (WGS) entry which is preliminary data.</text>
</comment>
<organism evidence="2 3">
    <name type="scientific">Popillia japonica</name>
    <name type="common">Japanese beetle</name>
    <dbReference type="NCBI Taxonomy" id="7064"/>
    <lineage>
        <taxon>Eukaryota</taxon>
        <taxon>Metazoa</taxon>
        <taxon>Ecdysozoa</taxon>
        <taxon>Arthropoda</taxon>
        <taxon>Hexapoda</taxon>
        <taxon>Insecta</taxon>
        <taxon>Pterygota</taxon>
        <taxon>Neoptera</taxon>
        <taxon>Endopterygota</taxon>
        <taxon>Coleoptera</taxon>
        <taxon>Polyphaga</taxon>
        <taxon>Scarabaeiformia</taxon>
        <taxon>Scarabaeidae</taxon>
        <taxon>Rutelinae</taxon>
        <taxon>Popillia</taxon>
    </lineage>
</organism>
<evidence type="ECO:0000256" key="1">
    <source>
        <dbReference type="SAM" id="MobiDB-lite"/>
    </source>
</evidence>
<proteinExistence type="predicted"/>
<accession>A0AAW1K100</accession>
<dbReference type="AlphaFoldDB" id="A0AAW1K100"/>